<keyword evidence="1" id="KW-0732">Signal</keyword>
<dbReference type="EMBL" id="MU791189">
    <property type="protein sequence ID" value="KAJ3991086.1"/>
    <property type="molecule type" value="Genomic_DNA"/>
</dbReference>
<feature type="chain" id="PRO_5045281910" evidence="1">
    <location>
        <begin position="24"/>
        <end position="100"/>
    </location>
</feature>
<protein>
    <submittedName>
        <fullName evidence="2">Uncharacterized protein</fullName>
    </submittedName>
</protein>
<gene>
    <name evidence="2" type="ORF">F5050DRAFT_1716373</name>
</gene>
<evidence type="ECO:0000313" key="3">
    <source>
        <dbReference type="Proteomes" id="UP001163828"/>
    </source>
</evidence>
<keyword evidence="3" id="KW-1185">Reference proteome</keyword>
<proteinExistence type="predicted"/>
<organism evidence="2 3">
    <name type="scientific">Lentinula boryana</name>
    <dbReference type="NCBI Taxonomy" id="40481"/>
    <lineage>
        <taxon>Eukaryota</taxon>
        <taxon>Fungi</taxon>
        <taxon>Dikarya</taxon>
        <taxon>Basidiomycota</taxon>
        <taxon>Agaricomycotina</taxon>
        <taxon>Agaricomycetes</taxon>
        <taxon>Agaricomycetidae</taxon>
        <taxon>Agaricales</taxon>
        <taxon>Marasmiineae</taxon>
        <taxon>Omphalotaceae</taxon>
        <taxon>Lentinula</taxon>
    </lineage>
</organism>
<accession>A0ABQ8PXD1</accession>
<evidence type="ECO:0000313" key="2">
    <source>
        <dbReference type="EMBL" id="KAJ3991086.1"/>
    </source>
</evidence>
<comment type="caution">
    <text evidence="2">The sequence shown here is derived from an EMBL/GenBank/DDBJ whole genome shotgun (WGS) entry which is preliminary data.</text>
</comment>
<dbReference type="Proteomes" id="UP001163828">
    <property type="component" value="Unassembled WGS sequence"/>
</dbReference>
<reference evidence="2" key="1">
    <citation type="submission" date="2022-08" db="EMBL/GenBank/DDBJ databases">
        <authorList>
            <consortium name="DOE Joint Genome Institute"/>
            <person name="Min B."/>
            <person name="Riley R."/>
            <person name="Sierra-Patev S."/>
            <person name="Naranjo-Ortiz M."/>
            <person name="Looney B."/>
            <person name="Konkel Z."/>
            <person name="Slot J.C."/>
            <person name="Sakamoto Y."/>
            <person name="Steenwyk J.L."/>
            <person name="Rokas A."/>
            <person name="Carro J."/>
            <person name="Camarero S."/>
            <person name="Ferreira P."/>
            <person name="Molpeceres G."/>
            <person name="Ruiz-Duenas F.J."/>
            <person name="Serrano A."/>
            <person name="Henrissat B."/>
            <person name="Drula E."/>
            <person name="Hughes K.W."/>
            <person name="Mata J.L."/>
            <person name="Ishikawa N.K."/>
            <person name="Vargas-Isla R."/>
            <person name="Ushijima S."/>
            <person name="Smith C.A."/>
            <person name="Ahrendt S."/>
            <person name="Andreopoulos W."/>
            <person name="He G."/>
            <person name="Labutti K."/>
            <person name="Lipzen A."/>
            <person name="Ng V."/>
            <person name="Sandor L."/>
            <person name="Barry K."/>
            <person name="Martinez A.T."/>
            <person name="Xiao Y."/>
            <person name="Gibbons J.G."/>
            <person name="Terashima K."/>
            <person name="Hibbett D.S."/>
            <person name="Grigoriev I.V."/>
        </authorList>
    </citation>
    <scope>NUCLEOTIDE SEQUENCE</scope>
    <source>
        <strain evidence="2">TFB10827</strain>
    </source>
</reference>
<evidence type="ECO:0000256" key="1">
    <source>
        <dbReference type="SAM" id="SignalP"/>
    </source>
</evidence>
<sequence>MFLGSTLIPVAKCLVLLSALSHGNPFLLASVFRKMTILAETSMADDLKFKCVALELWRKTKSAKGLEEPRAVNERDERHAGMMERRNGSIETEIFKLKYG</sequence>
<name>A0ABQ8PXD1_9AGAR</name>
<feature type="signal peptide" evidence="1">
    <location>
        <begin position="1"/>
        <end position="23"/>
    </location>
</feature>